<dbReference type="Proteomes" id="UP000612680">
    <property type="component" value="Chromosome"/>
</dbReference>
<organism evidence="2 3">
    <name type="scientific">Dyadobacter sandarakinus</name>
    <dbReference type="NCBI Taxonomy" id="2747268"/>
    <lineage>
        <taxon>Bacteria</taxon>
        <taxon>Pseudomonadati</taxon>
        <taxon>Bacteroidota</taxon>
        <taxon>Cytophagia</taxon>
        <taxon>Cytophagales</taxon>
        <taxon>Spirosomataceae</taxon>
        <taxon>Dyadobacter</taxon>
    </lineage>
</organism>
<feature type="chain" id="PRO_5045344220" description="FecR protein domain-containing protein" evidence="1">
    <location>
        <begin position="20"/>
        <end position="234"/>
    </location>
</feature>
<reference evidence="2 3" key="1">
    <citation type="submission" date="2020-06" db="EMBL/GenBank/DDBJ databases">
        <title>Dyadobacter sandarakinus sp. nov., isolated from the soil of the Arctic Yellow River Station.</title>
        <authorList>
            <person name="Zhang Y."/>
            <person name="Peng F."/>
        </authorList>
    </citation>
    <scope>NUCLEOTIDE SEQUENCE [LARGE SCALE GENOMIC DNA]</scope>
    <source>
        <strain evidence="2 3">Q3-56</strain>
    </source>
</reference>
<feature type="signal peptide" evidence="1">
    <location>
        <begin position="1"/>
        <end position="19"/>
    </location>
</feature>
<accession>A0ABX7I4S4</accession>
<evidence type="ECO:0000313" key="2">
    <source>
        <dbReference type="EMBL" id="QRR00507.1"/>
    </source>
</evidence>
<sequence>MKTLISSLLVLCCMANAAAQVPQKTYRIKNGTKASEVIPYDDRFQYQEFTDGQVFFRNGRTGRAKLNYSLLHGEVMFIGPVNDTLLLTNNDFIHKIEIGSQAYYFNKGRGHIELIGDYGNVSLGKKLLLVRAGNEKLAAYNQYTETSSIDTFSSFINHNGDFQFLQGSDKLILHKRELFFLMDRNAQFHFVNRASIGRLYPGHKREIESFIKINGYDLEREKDLRQVLDFCSTL</sequence>
<name>A0ABX7I4S4_9BACT</name>
<keyword evidence="1" id="KW-0732">Signal</keyword>
<proteinExistence type="predicted"/>
<evidence type="ECO:0000313" key="3">
    <source>
        <dbReference type="Proteomes" id="UP000612680"/>
    </source>
</evidence>
<gene>
    <name evidence="2" type="ORF">HWI92_06085</name>
</gene>
<dbReference type="RefSeq" id="WP_204661633.1">
    <property type="nucleotide sequence ID" value="NZ_CP056775.1"/>
</dbReference>
<keyword evidence="3" id="KW-1185">Reference proteome</keyword>
<evidence type="ECO:0000256" key="1">
    <source>
        <dbReference type="SAM" id="SignalP"/>
    </source>
</evidence>
<evidence type="ECO:0008006" key="4">
    <source>
        <dbReference type="Google" id="ProtNLM"/>
    </source>
</evidence>
<protein>
    <recommendedName>
        <fullName evidence="4">FecR protein domain-containing protein</fullName>
    </recommendedName>
</protein>
<dbReference type="EMBL" id="CP056775">
    <property type="protein sequence ID" value="QRR00507.1"/>
    <property type="molecule type" value="Genomic_DNA"/>
</dbReference>